<dbReference type="RefSeq" id="XP_022342733.1">
    <property type="nucleotide sequence ID" value="XM_022487025.1"/>
</dbReference>
<evidence type="ECO:0000313" key="1">
    <source>
        <dbReference type="Proteomes" id="UP000694844"/>
    </source>
</evidence>
<dbReference type="KEGG" id="cvn:111136280"/>
<dbReference type="Gene3D" id="2.120.10.30">
    <property type="entry name" value="TolB, C-terminal domain"/>
    <property type="match status" value="1"/>
</dbReference>
<keyword evidence="1" id="KW-1185">Reference proteome</keyword>
<sequence>MAFKVDRVGEYPAPCLIKKKKKDDSEPEQSICRPYLIKKKKKDDSEPEQSIFPVGKVYHVSVDQSGAHLWISNERGHIQKVNTRIPAEENLLQIKTSGEMEGYHAATEDGGLIYADKANRVIYRMQPGGTRNEFAGTEDWEPLSLHLSRINGDLLVGMIRQGEAKVTRYNMTGAFIKNIQRDIKGRVLYEQPNYITENINGDICTSDKSKVVLVDSSGKKSYFYPDNDSKFRPFGICTDKTGHILVSDLVSQSVHVLNQDGSYLSSILSPQGDLSFVFGICVVDSNNYICVGQYDKVIRYTQN</sequence>
<proteinExistence type="predicted"/>
<reference evidence="2" key="1">
    <citation type="submission" date="2025-08" db="UniProtKB">
        <authorList>
            <consortium name="RefSeq"/>
        </authorList>
    </citation>
    <scope>IDENTIFICATION</scope>
    <source>
        <tissue evidence="2">Whole sample</tissue>
    </source>
</reference>
<name>A0A8B8ESK9_CRAVI</name>
<gene>
    <name evidence="2" type="primary">LOC111136280</name>
</gene>
<organism evidence="1 2">
    <name type="scientific">Crassostrea virginica</name>
    <name type="common">Eastern oyster</name>
    <dbReference type="NCBI Taxonomy" id="6565"/>
    <lineage>
        <taxon>Eukaryota</taxon>
        <taxon>Metazoa</taxon>
        <taxon>Spiralia</taxon>
        <taxon>Lophotrochozoa</taxon>
        <taxon>Mollusca</taxon>
        <taxon>Bivalvia</taxon>
        <taxon>Autobranchia</taxon>
        <taxon>Pteriomorphia</taxon>
        <taxon>Ostreida</taxon>
        <taxon>Ostreoidea</taxon>
        <taxon>Ostreidae</taxon>
        <taxon>Crassostrea</taxon>
    </lineage>
</organism>
<dbReference type="OrthoDB" id="10020332at2759"/>
<accession>A0A8B8ESK9</accession>
<protein>
    <submittedName>
        <fullName evidence="2">Uncharacterized protein LOC111136280</fullName>
    </submittedName>
</protein>
<evidence type="ECO:0000313" key="2">
    <source>
        <dbReference type="RefSeq" id="XP_022342733.1"/>
    </source>
</evidence>
<dbReference type="GeneID" id="111136280"/>
<dbReference type="InterPro" id="IPR011042">
    <property type="entry name" value="6-blade_b-propeller_TolB-like"/>
</dbReference>
<dbReference type="SUPFAM" id="SSF101898">
    <property type="entry name" value="NHL repeat"/>
    <property type="match status" value="1"/>
</dbReference>
<dbReference type="AlphaFoldDB" id="A0A8B8ESK9"/>
<dbReference type="Proteomes" id="UP000694844">
    <property type="component" value="Chromosome 5"/>
</dbReference>